<dbReference type="InterPro" id="IPR036390">
    <property type="entry name" value="WH_DNA-bd_sf"/>
</dbReference>
<evidence type="ECO:0000313" key="3">
    <source>
        <dbReference type="Proteomes" id="UP000285112"/>
    </source>
</evidence>
<keyword evidence="3" id="KW-1185">Reference proteome</keyword>
<evidence type="ECO:0000256" key="1">
    <source>
        <dbReference type="SAM" id="MobiDB-lite"/>
    </source>
</evidence>
<gene>
    <name evidence="2" type="ORF">D5S19_23750</name>
</gene>
<reference evidence="2 3" key="1">
    <citation type="submission" date="2018-09" db="EMBL/GenBank/DDBJ databases">
        <title>YIM PH 21725 draft genome.</title>
        <authorList>
            <person name="Miao C."/>
        </authorList>
    </citation>
    <scope>NUCLEOTIDE SEQUENCE [LARGE SCALE GENOMIC DNA]</scope>
    <source>
        <strain evidence="3">YIM PH21725</strain>
    </source>
</reference>
<dbReference type="CDD" id="cd00090">
    <property type="entry name" value="HTH_ARSR"/>
    <property type="match status" value="1"/>
</dbReference>
<comment type="caution">
    <text evidence="2">The sequence shown here is derived from an EMBL/GenBank/DDBJ whole genome shotgun (WGS) entry which is preliminary data.</text>
</comment>
<dbReference type="Pfam" id="PF12840">
    <property type="entry name" value="HTH_20"/>
    <property type="match status" value="1"/>
</dbReference>
<accession>A0A419HWF0</accession>
<proteinExistence type="predicted"/>
<dbReference type="PANTHER" id="PTHR30363">
    <property type="entry name" value="HTH-TYPE TRANSCRIPTIONAL REGULATOR SRLR-RELATED"/>
    <property type="match status" value="1"/>
</dbReference>
<dbReference type="Proteomes" id="UP000285112">
    <property type="component" value="Unassembled WGS sequence"/>
</dbReference>
<dbReference type="SUPFAM" id="SSF46785">
    <property type="entry name" value="Winged helix' DNA-binding domain"/>
    <property type="match status" value="1"/>
</dbReference>
<dbReference type="InterPro" id="IPR036388">
    <property type="entry name" value="WH-like_DNA-bd_sf"/>
</dbReference>
<dbReference type="Gene3D" id="1.10.10.10">
    <property type="entry name" value="Winged helix-like DNA-binding domain superfamily/Winged helix DNA-binding domain"/>
    <property type="match status" value="1"/>
</dbReference>
<feature type="region of interest" description="Disordered" evidence="1">
    <location>
        <begin position="314"/>
        <end position="349"/>
    </location>
</feature>
<name>A0A419HWF0_9PSEU</name>
<dbReference type="AlphaFoldDB" id="A0A419HWF0"/>
<dbReference type="InterPro" id="IPR050313">
    <property type="entry name" value="Carb_Metab_HTH_regulators"/>
</dbReference>
<protein>
    <submittedName>
        <fullName evidence="2">Transcriptional regulator</fullName>
    </submittedName>
</protein>
<evidence type="ECO:0000313" key="2">
    <source>
        <dbReference type="EMBL" id="RJQ81382.1"/>
    </source>
</evidence>
<dbReference type="InterPro" id="IPR011991">
    <property type="entry name" value="ArsR-like_HTH"/>
</dbReference>
<sequence length="349" mass="36714">MHPDPGPVARSARRSPRRKAYRVRFPVTRVTATGPAFAWRREIRHTCVVKKNGCTGGGRGESPRTPGRAVPVQVSAEITAARPGHEALAVAGSQAEGRTRHEVARLLLEQGPMTAVVVAEQLGISPAAVRRHLDALLADGEAETRDAPRRGPRGRGRPARLFLLTESGRARFGHAYDDLAVSAVRFLAEHAGPEAVRAFAESRVDRLVGPHRAAITGSPDPAHRAEALALALTREGYAASTRQVGGTATTGAAAAVGTQLCQHHCPVAHVAAEFPQLCEAETEAFARLLGTHVQRLATIARGDNACTTHVPAAPAGIPAHPEPDRTTAPAAATPSREQPARIPNGGKPA</sequence>
<dbReference type="PANTHER" id="PTHR30363:SF28">
    <property type="entry name" value="TRANSCRIPTIONAL REGULATORY PROTEIN-RELATED"/>
    <property type="match status" value="1"/>
</dbReference>
<dbReference type="OrthoDB" id="3375207at2"/>
<organism evidence="2 3">
    <name type="scientific">Amycolatopsis panacis</name>
    <dbReference type="NCBI Taxonomy" id="2340917"/>
    <lineage>
        <taxon>Bacteria</taxon>
        <taxon>Bacillati</taxon>
        <taxon>Actinomycetota</taxon>
        <taxon>Actinomycetes</taxon>
        <taxon>Pseudonocardiales</taxon>
        <taxon>Pseudonocardiaceae</taxon>
        <taxon>Amycolatopsis</taxon>
    </lineage>
</organism>
<dbReference type="EMBL" id="QZFV01000109">
    <property type="protein sequence ID" value="RJQ81382.1"/>
    <property type="molecule type" value="Genomic_DNA"/>
</dbReference>